<name>A0A5C5A8K5_9BACI</name>
<gene>
    <name evidence="1" type="ORF">FHY71_06965</name>
</gene>
<dbReference type="Proteomes" id="UP000312495">
    <property type="component" value="Unassembled WGS sequence"/>
</dbReference>
<evidence type="ECO:0000313" key="1">
    <source>
        <dbReference type="EMBL" id="TNP16227.1"/>
    </source>
</evidence>
<comment type="caution">
    <text evidence="1">The sequence shown here is derived from an EMBL/GenBank/DDBJ whole genome shotgun (WGS) entry which is preliminary data.</text>
</comment>
<organism evidence="1 2">
    <name type="scientific">Bacillus tropicus</name>
    <dbReference type="NCBI Taxonomy" id="2026188"/>
    <lineage>
        <taxon>Bacteria</taxon>
        <taxon>Bacillati</taxon>
        <taxon>Bacillota</taxon>
        <taxon>Bacilli</taxon>
        <taxon>Bacillales</taxon>
        <taxon>Bacillaceae</taxon>
        <taxon>Bacillus</taxon>
        <taxon>Bacillus cereus group</taxon>
    </lineage>
</organism>
<proteinExistence type="predicted"/>
<reference evidence="1 2" key="1">
    <citation type="submission" date="2019-06" db="EMBL/GenBank/DDBJ databases">
        <title>Biocontrol Bacillus strains from Vietnam.</title>
        <authorList>
            <person name="Borriss R."/>
            <person name="Lasch P."/>
            <person name="Thanh Tam L.T."/>
            <person name="Luong P.T."/>
            <person name="Phuong Thao L.T."/>
            <person name="Kim Chung L.T."/>
        </authorList>
    </citation>
    <scope>NUCLEOTIDE SEQUENCE [LARGE SCALE GENOMIC DNA]</scope>
    <source>
        <strain evidence="1 2">SN1</strain>
    </source>
</reference>
<evidence type="ECO:0000313" key="2">
    <source>
        <dbReference type="Proteomes" id="UP000312495"/>
    </source>
</evidence>
<sequence length="110" mass="12525">MYYSYNKIKQATISSPLSGQKNRSSQNFKIDSLPVGTKELKWVIVPSEKDHPSTISFNVMIDVPLGTDSIRWKNISHEFRTEAYTNTKYYIASPIGATNKFTVQIYAITN</sequence>
<dbReference type="AlphaFoldDB" id="A0A5C5A8K5"/>
<dbReference type="EMBL" id="VEPV01000002">
    <property type="protein sequence ID" value="TNP16227.1"/>
    <property type="molecule type" value="Genomic_DNA"/>
</dbReference>
<evidence type="ECO:0008006" key="3">
    <source>
        <dbReference type="Google" id="ProtNLM"/>
    </source>
</evidence>
<accession>A0A5C5A8K5</accession>
<protein>
    <recommendedName>
        <fullName evidence="3">DeoR family transcriptional regulator</fullName>
    </recommendedName>
</protein>